<keyword evidence="4" id="KW-0862">Zinc</keyword>
<evidence type="ECO:0000256" key="9">
    <source>
        <dbReference type="SAM" id="MobiDB-lite"/>
    </source>
</evidence>
<evidence type="ECO:0000256" key="5">
    <source>
        <dbReference type="ARBA" id="ARBA00023015"/>
    </source>
</evidence>
<feature type="compositionally biased region" description="Polar residues" evidence="9">
    <location>
        <begin position="39"/>
        <end position="48"/>
    </location>
</feature>
<keyword evidence="12" id="KW-1185">Reference proteome</keyword>
<evidence type="ECO:0000256" key="7">
    <source>
        <dbReference type="PROSITE-ProRule" id="PRU00042"/>
    </source>
</evidence>
<keyword evidence="6" id="KW-0804">Transcription</keyword>
<evidence type="ECO:0000313" key="12">
    <source>
        <dbReference type="Proteomes" id="UP001497444"/>
    </source>
</evidence>
<dbReference type="SMART" id="SM00355">
    <property type="entry name" value="ZnF_C2H2"/>
    <property type="match status" value="4"/>
</dbReference>
<keyword evidence="3 7" id="KW-0863">Zinc-finger</keyword>
<feature type="coiled-coil region" evidence="8">
    <location>
        <begin position="468"/>
        <end position="558"/>
    </location>
</feature>
<evidence type="ECO:0000256" key="6">
    <source>
        <dbReference type="ARBA" id="ARBA00023163"/>
    </source>
</evidence>
<keyword evidence="5" id="KW-0805">Transcription regulation</keyword>
<dbReference type="PANTHER" id="PTHR10593:SF10">
    <property type="entry name" value="OS08G0467100 PROTEIN"/>
    <property type="match status" value="1"/>
</dbReference>
<name>A0ABP0VQR4_9BRYO</name>
<proteinExistence type="predicted"/>
<dbReference type="EMBL" id="OZ020096">
    <property type="protein sequence ID" value="CAK9255420.1"/>
    <property type="molecule type" value="Genomic_DNA"/>
</dbReference>
<evidence type="ECO:0000256" key="4">
    <source>
        <dbReference type="ARBA" id="ARBA00022833"/>
    </source>
</evidence>
<dbReference type="Pfam" id="PF22995">
    <property type="entry name" value="C2CH-3rd_BIRD-IDD"/>
    <property type="match status" value="1"/>
</dbReference>
<evidence type="ECO:0000259" key="10">
    <source>
        <dbReference type="PROSITE" id="PS50157"/>
    </source>
</evidence>
<organism evidence="11 12">
    <name type="scientific">Sphagnum jensenii</name>
    <dbReference type="NCBI Taxonomy" id="128206"/>
    <lineage>
        <taxon>Eukaryota</taxon>
        <taxon>Viridiplantae</taxon>
        <taxon>Streptophyta</taxon>
        <taxon>Embryophyta</taxon>
        <taxon>Bryophyta</taxon>
        <taxon>Sphagnophytina</taxon>
        <taxon>Sphagnopsida</taxon>
        <taxon>Sphagnales</taxon>
        <taxon>Sphagnaceae</taxon>
        <taxon>Sphagnum</taxon>
    </lineage>
</organism>
<feature type="compositionally biased region" description="Polar residues" evidence="9">
    <location>
        <begin position="620"/>
        <end position="632"/>
    </location>
</feature>
<keyword evidence="8" id="KW-0175">Coiled coil</keyword>
<gene>
    <name evidence="11" type="ORF">CSSPJE1EN1_LOCUS898</name>
</gene>
<dbReference type="InterPro" id="IPR013087">
    <property type="entry name" value="Znf_C2H2_type"/>
</dbReference>
<keyword evidence="1" id="KW-0479">Metal-binding</keyword>
<dbReference type="Proteomes" id="UP001497444">
    <property type="component" value="Chromosome 1"/>
</dbReference>
<dbReference type="PROSITE" id="PS50157">
    <property type="entry name" value="ZINC_FINGER_C2H2_2"/>
    <property type="match status" value="1"/>
</dbReference>
<evidence type="ECO:0000256" key="1">
    <source>
        <dbReference type="ARBA" id="ARBA00022723"/>
    </source>
</evidence>
<evidence type="ECO:0000256" key="2">
    <source>
        <dbReference type="ARBA" id="ARBA00022737"/>
    </source>
</evidence>
<dbReference type="InterPro" id="IPR055186">
    <property type="entry name" value="C2H2-2nd_BIRD-IDD"/>
</dbReference>
<dbReference type="InterPro" id="IPR055187">
    <property type="entry name" value="C2CH-3rd_BIRD-IDD"/>
</dbReference>
<sequence>MCTSMTAHQLHAHAAQILRLSGGCDDIHPITNAAVITLQKNSPATDSPRSGDHYSNVGDHPSHDSLQLAATPANSGGNNKRRRRPAGTPDPDAEVVALSPKTLMESDRFICEICNQGFQRDQNLQMHRRRHKVPWKLLKNTSSSRLATHKKRVYVCPELTCLHHEPQHALGDLVGIKKHFRRKHCSKKQWVCDRCSKGYAVQSDYKAHLKTCGTRGHCCDCGRVFSRVESFIEHQGSCTAARGSADSSTFINEQVTTRTTSSCCRFDQSSNHNITRSSNVIPTWVLERRSELQQLLPLPGIDQVQSKLQESYNNSDVTLALRPASSDSCCVVDDVPSLQLTIGHFSESPRDPQMISTSDRRSKDVIIDAAGSRDTKPNPKADVDQTRSLHGVAMSDYQLQTVQEANPDAEAAASGDHHASLIMQRSASNKGIGEDLALMSTFPAITASLPPRQTAQDSGPAAGARMEMKSALSDLAAARRTKEQARLESTEAGNEIARAELIKHQAREQLQQASAEKAFAQHARDVAKRQKDMAETELADAKRMRERAQAEIDKSRLLHLKARSSRDDQCSPGAVNAITRLMSSPRDHQILQNSTEICQVCKSESAVGSDLTLGLHHTNRGNTPIRPSSAVNASRPVPPDHKIRATQTASHEISSTSAAGLVSYPKRGESIKVRLEDATCSDKSQLMLEQSHGIN</sequence>
<evidence type="ECO:0000256" key="3">
    <source>
        <dbReference type="ARBA" id="ARBA00022771"/>
    </source>
</evidence>
<dbReference type="PROSITE" id="PS00028">
    <property type="entry name" value="ZINC_FINGER_C2H2_1"/>
    <property type="match status" value="1"/>
</dbReference>
<dbReference type="InterPro" id="IPR031140">
    <property type="entry name" value="IDD1-16"/>
</dbReference>
<dbReference type="Pfam" id="PF00096">
    <property type="entry name" value="zf-C2H2"/>
    <property type="match status" value="1"/>
</dbReference>
<keyword evidence="2" id="KW-0677">Repeat</keyword>
<evidence type="ECO:0000313" key="11">
    <source>
        <dbReference type="EMBL" id="CAK9255420.1"/>
    </source>
</evidence>
<dbReference type="PANTHER" id="PTHR10593">
    <property type="entry name" value="SERINE/THREONINE-PROTEIN KINASE RIO"/>
    <property type="match status" value="1"/>
</dbReference>
<accession>A0ABP0VQR4</accession>
<evidence type="ECO:0000256" key="8">
    <source>
        <dbReference type="SAM" id="Coils"/>
    </source>
</evidence>
<feature type="region of interest" description="Disordered" evidence="9">
    <location>
        <begin position="618"/>
        <end position="639"/>
    </location>
</feature>
<feature type="region of interest" description="Disordered" evidence="9">
    <location>
        <begin position="39"/>
        <end position="94"/>
    </location>
</feature>
<dbReference type="CDD" id="cd06503">
    <property type="entry name" value="ATP-synt_Fo_b"/>
    <property type="match status" value="1"/>
</dbReference>
<reference evidence="11 12" key="1">
    <citation type="submission" date="2024-02" db="EMBL/GenBank/DDBJ databases">
        <authorList>
            <consortium name="ELIXIR-Norway"/>
            <consortium name="Elixir Norway"/>
        </authorList>
    </citation>
    <scope>NUCLEOTIDE SEQUENCE [LARGE SCALE GENOMIC DNA]</scope>
</reference>
<protein>
    <recommendedName>
        <fullName evidence="10">C2H2-type domain-containing protein</fullName>
    </recommendedName>
</protein>
<feature type="domain" description="C2H2-type" evidence="10">
    <location>
        <begin position="109"/>
        <end position="131"/>
    </location>
</feature>
<dbReference type="Pfam" id="PF22996">
    <property type="entry name" value="C2H2-2nd_BIRD-IDD"/>
    <property type="match status" value="1"/>
</dbReference>